<evidence type="ECO:0000256" key="4">
    <source>
        <dbReference type="PROSITE-ProRule" id="PRU00284"/>
    </source>
</evidence>
<dbReference type="CDD" id="cd06225">
    <property type="entry name" value="HAMP"/>
    <property type="match status" value="1"/>
</dbReference>
<keyword evidence="5" id="KW-1133">Transmembrane helix</keyword>
<dbReference type="GO" id="GO:0006935">
    <property type="term" value="P:chemotaxis"/>
    <property type="evidence" value="ECO:0007669"/>
    <property type="project" value="InterPro"/>
</dbReference>
<dbReference type="AlphaFoldDB" id="A0A940Y4M4"/>
<dbReference type="PRINTS" id="PR00260">
    <property type="entry name" value="CHEMTRNSDUCR"/>
</dbReference>
<dbReference type="InterPro" id="IPR047347">
    <property type="entry name" value="YvaQ-like_sensor"/>
</dbReference>
<comment type="subcellular location">
    <subcellularLocation>
        <location evidence="1">Membrane</location>
    </subcellularLocation>
</comment>
<dbReference type="FunFam" id="1.10.287.950:FF:000001">
    <property type="entry name" value="Methyl-accepting chemotaxis sensory transducer"/>
    <property type="match status" value="1"/>
</dbReference>
<gene>
    <name evidence="8" type="ORF">KAK03_04270</name>
</gene>
<protein>
    <submittedName>
        <fullName evidence="8">HAMP domain-containing protein</fullName>
    </submittedName>
</protein>
<dbReference type="SUPFAM" id="SSF58104">
    <property type="entry name" value="Methyl-accepting chemotaxis protein (MCP) signaling domain"/>
    <property type="match status" value="1"/>
</dbReference>
<evidence type="ECO:0000256" key="1">
    <source>
        <dbReference type="ARBA" id="ARBA00004370"/>
    </source>
</evidence>
<evidence type="ECO:0000259" key="7">
    <source>
        <dbReference type="PROSITE" id="PS50885"/>
    </source>
</evidence>
<keyword evidence="5" id="KW-0812">Transmembrane</keyword>
<dbReference type="PANTHER" id="PTHR43531:SF14">
    <property type="entry name" value="METHYL-ACCEPTING CHEMOTAXIS PROTEIN I-RELATED"/>
    <property type="match status" value="1"/>
</dbReference>
<organism evidence="8 9">
    <name type="scientific">Ideonella alba</name>
    <dbReference type="NCBI Taxonomy" id="2824118"/>
    <lineage>
        <taxon>Bacteria</taxon>
        <taxon>Pseudomonadati</taxon>
        <taxon>Pseudomonadota</taxon>
        <taxon>Betaproteobacteria</taxon>
        <taxon>Burkholderiales</taxon>
        <taxon>Sphaerotilaceae</taxon>
        <taxon>Ideonella</taxon>
    </lineage>
</organism>
<dbReference type="InterPro" id="IPR051310">
    <property type="entry name" value="MCP_chemotaxis"/>
</dbReference>
<name>A0A940Y4M4_9BURK</name>
<dbReference type="PANTHER" id="PTHR43531">
    <property type="entry name" value="PROTEIN ICFG"/>
    <property type="match status" value="1"/>
</dbReference>
<comment type="similarity">
    <text evidence="3">Belongs to the methyl-accepting chemotaxis (MCP) protein family.</text>
</comment>
<dbReference type="GO" id="GO:0005886">
    <property type="term" value="C:plasma membrane"/>
    <property type="evidence" value="ECO:0007669"/>
    <property type="project" value="TreeGrafter"/>
</dbReference>
<feature type="domain" description="HAMP" evidence="7">
    <location>
        <begin position="232"/>
        <end position="284"/>
    </location>
</feature>
<dbReference type="GO" id="GO:0007165">
    <property type="term" value="P:signal transduction"/>
    <property type="evidence" value="ECO:0007669"/>
    <property type="project" value="UniProtKB-KW"/>
</dbReference>
<accession>A0A940Y4M4</accession>
<evidence type="ECO:0000313" key="9">
    <source>
        <dbReference type="Proteomes" id="UP000676246"/>
    </source>
</evidence>
<evidence type="ECO:0000313" key="8">
    <source>
        <dbReference type="EMBL" id="MBQ0929692.1"/>
    </source>
</evidence>
<evidence type="ECO:0000256" key="2">
    <source>
        <dbReference type="ARBA" id="ARBA00022481"/>
    </source>
</evidence>
<comment type="caution">
    <text evidence="8">The sequence shown here is derived from an EMBL/GenBank/DDBJ whole genome shotgun (WGS) entry which is preliminary data.</text>
</comment>
<dbReference type="EMBL" id="JAGQDD010000002">
    <property type="protein sequence ID" value="MBQ0929692.1"/>
    <property type="molecule type" value="Genomic_DNA"/>
</dbReference>
<keyword evidence="4" id="KW-0807">Transducer</keyword>
<reference evidence="8 9" key="1">
    <citation type="submission" date="2021-04" db="EMBL/GenBank/DDBJ databases">
        <title>The genome sequence of Ideonella sp. 3Y2.</title>
        <authorList>
            <person name="Liu Y."/>
        </authorList>
    </citation>
    <scope>NUCLEOTIDE SEQUENCE [LARGE SCALE GENOMIC DNA]</scope>
    <source>
        <strain evidence="8 9">3Y2</strain>
    </source>
</reference>
<dbReference type="Pfam" id="PF00672">
    <property type="entry name" value="HAMP"/>
    <property type="match status" value="1"/>
</dbReference>
<proteinExistence type="inferred from homology"/>
<keyword evidence="9" id="KW-1185">Reference proteome</keyword>
<dbReference type="SMART" id="SM00304">
    <property type="entry name" value="HAMP"/>
    <property type="match status" value="1"/>
</dbReference>
<keyword evidence="5" id="KW-0472">Membrane</keyword>
<dbReference type="Proteomes" id="UP000676246">
    <property type="component" value="Unassembled WGS sequence"/>
</dbReference>
<dbReference type="PROSITE" id="PS50885">
    <property type="entry name" value="HAMP"/>
    <property type="match status" value="1"/>
</dbReference>
<dbReference type="GO" id="GO:0004888">
    <property type="term" value="F:transmembrane signaling receptor activity"/>
    <property type="evidence" value="ECO:0007669"/>
    <property type="project" value="InterPro"/>
</dbReference>
<dbReference type="InterPro" id="IPR004090">
    <property type="entry name" value="Chemotax_Me-accpt_rcpt"/>
</dbReference>
<feature type="transmembrane region" description="Helical" evidence="5">
    <location>
        <begin position="210"/>
        <end position="231"/>
    </location>
</feature>
<dbReference type="InterPro" id="IPR004089">
    <property type="entry name" value="MCPsignal_dom"/>
</dbReference>
<feature type="domain" description="Methyl-accepting transducer" evidence="6">
    <location>
        <begin position="289"/>
        <end position="518"/>
    </location>
</feature>
<evidence type="ECO:0000259" key="6">
    <source>
        <dbReference type="PROSITE" id="PS50111"/>
    </source>
</evidence>
<dbReference type="InterPro" id="IPR003660">
    <property type="entry name" value="HAMP_dom"/>
</dbReference>
<dbReference type="PROSITE" id="PS50111">
    <property type="entry name" value="CHEMOTAXIS_TRANSDUC_2"/>
    <property type="match status" value="1"/>
</dbReference>
<sequence>MVSGPCGPPRRGRFLDLETRLRTFSSLGVIARLTLAFGVLLAVLAANAGLNLWQQSQTTAMMAELAAQSDKLRLVDRWAALSESTSVRIMAVNKSGDEAISALFGPEIGPKVKEVGELFRQIKGLATRPEELVWFEQMTPKREALLQSLKDMAEYRKVGDMPAASTMFDTAFMPAQKAYNEHIQGFVRMQRDYLEREAAETAARGRQQALLALGVVSVLALGGVVVALGALGHIRRSLGEAVAVAQSVAAGDLSRPVQVRGQDEFATLMRAMAEMTDSLKRIVHQVRQGTDGIATASAEMAQGNNDLSQRTEQQAGNVQAAASAMDQITVSVRQNAEHARQANALAQAASEVAQRGGEAVARVVDTMGQINTASRRIEEIIGVIDGISFQTNILALNAAVEAARAGEQGRGFAVVAGEVRSLAQRSAGAAKEIKDLIADSTDKVRVGSEQVEGAGRTMDEIVASVQRVSTLVSEITHATAEQGSGIASVGQSVSEIDRMTQQNAALVEQAAAAAESMRRQAQDLEQAVAVFRVGR</sequence>
<evidence type="ECO:0000256" key="3">
    <source>
        <dbReference type="ARBA" id="ARBA00029447"/>
    </source>
</evidence>
<feature type="transmembrane region" description="Helical" evidence="5">
    <location>
        <begin position="29"/>
        <end position="53"/>
    </location>
</feature>
<dbReference type="SMART" id="SM00283">
    <property type="entry name" value="MA"/>
    <property type="match status" value="1"/>
</dbReference>
<dbReference type="CDD" id="cd11386">
    <property type="entry name" value="MCP_signal"/>
    <property type="match status" value="1"/>
</dbReference>
<keyword evidence="2" id="KW-0488">Methylation</keyword>
<dbReference type="Gene3D" id="1.10.287.950">
    <property type="entry name" value="Methyl-accepting chemotaxis protein"/>
    <property type="match status" value="1"/>
</dbReference>
<evidence type="ECO:0000256" key="5">
    <source>
        <dbReference type="SAM" id="Phobius"/>
    </source>
</evidence>
<dbReference type="Pfam" id="PF00015">
    <property type="entry name" value="MCPsignal"/>
    <property type="match status" value="1"/>
</dbReference>
<dbReference type="CDD" id="cd19411">
    <property type="entry name" value="MCP2201-like_sensor"/>
    <property type="match status" value="1"/>
</dbReference>